<sequence length="63" mass="7377">MTEIPLEKARKPKYSTANEVCEYFRISRSTFQLWKRKGLIAGKKIGGKLLYVIEELELNMEKV</sequence>
<dbReference type="KEGG" id="ccas:EIB73_12525"/>
<accession>A0A3G8XKT7</accession>
<dbReference type="RefSeq" id="WP_125025596.1">
    <property type="nucleotide sequence ID" value="NZ_CP034159.1"/>
</dbReference>
<dbReference type="InterPro" id="IPR041657">
    <property type="entry name" value="HTH_17"/>
</dbReference>
<organism evidence="2 3">
    <name type="scientific">Kaistella carnis</name>
    <dbReference type="NCBI Taxonomy" id="1241979"/>
    <lineage>
        <taxon>Bacteria</taxon>
        <taxon>Pseudomonadati</taxon>
        <taxon>Bacteroidota</taxon>
        <taxon>Flavobacteriia</taxon>
        <taxon>Flavobacteriales</taxon>
        <taxon>Weeksellaceae</taxon>
        <taxon>Chryseobacterium group</taxon>
        <taxon>Kaistella</taxon>
    </lineage>
</organism>
<keyword evidence="3" id="KW-1185">Reference proteome</keyword>
<dbReference type="Pfam" id="PF12728">
    <property type="entry name" value="HTH_17"/>
    <property type="match status" value="1"/>
</dbReference>
<feature type="domain" description="Helix-turn-helix" evidence="1">
    <location>
        <begin position="16"/>
        <end position="58"/>
    </location>
</feature>
<dbReference type="SUPFAM" id="SSF46955">
    <property type="entry name" value="Putative DNA-binding domain"/>
    <property type="match status" value="1"/>
</dbReference>
<evidence type="ECO:0000259" key="1">
    <source>
        <dbReference type="Pfam" id="PF12728"/>
    </source>
</evidence>
<evidence type="ECO:0000313" key="3">
    <source>
        <dbReference type="Proteomes" id="UP000270185"/>
    </source>
</evidence>
<dbReference type="GO" id="GO:0003677">
    <property type="term" value="F:DNA binding"/>
    <property type="evidence" value="ECO:0007669"/>
    <property type="project" value="UniProtKB-KW"/>
</dbReference>
<gene>
    <name evidence="2" type="ORF">EIB73_12525</name>
</gene>
<dbReference type="Proteomes" id="UP000270185">
    <property type="component" value="Chromosome"/>
</dbReference>
<name>A0A3G8XKT7_9FLAO</name>
<dbReference type="EMBL" id="CP034159">
    <property type="protein sequence ID" value="AZI33960.1"/>
    <property type="molecule type" value="Genomic_DNA"/>
</dbReference>
<evidence type="ECO:0000313" key="2">
    <source>
        <dbReference type="EMBL" id="AZI33960.1"/>
    </source>
</evidence>
<protein>
    <submittedName>
        <fullName evidence="2">DNA-binding protein</fullName>
    </submittedName>
</protein>
<reference evidence="3" key="1">
    <citation type="submission" date="2018-11" db="EMBL/GenBank/DDBJ databases">
        <title>Proposal to divide the Flavobacteriaceae and reorganize its genera based on Amino Acid Identity values calculated from whole genome sequences.</title>
        <authorList>
            <person name="Nicholson A.C."/>
            <person name="Gulvik C.A."/>
            <person name="Whitney A.M."/>
            <person name="Humrighouse B.W."/>
            <person name="Bell M."/>
            <person name="Holmes B."/>
            <person name="Steigerwalt A.G."/>
            <person name="Villarma A."/>
            <person name="Sheth M."/>
            <person name="Batra D."/>
            <person name="Pryor J."/>
            <person name="Bernardet J.-F."/>
            <person name="Hugo C."/>
            <person name="Kampfer P."/>
            <person name="Newman J.D."/>
            <person name="McQuiston J.R."/>
        </authorList>
    </citation>
    <scope>NUCLEOTIDE SEQUENCE [LARGE SCALE GENOMIC DNA]</scope>
    <source>
        <strain evidence="3">G0081</strain>
    </source>
</reference>
<dbReference type="InterPro" id="IPR009061">
    <property type="entry name" value="DNA-bd_dom_put_sf"/>
</dbReference>
<proteinExistence type="predicted"/>
<keyword evidence="2" id="KW-0238">DNA-binding</keyword>
<dbReference type="AlphaFoldDB" id="A0A3G8XKT7"/>